<evidence type="ECO:0000313" key="1">
    <source>
        <dbReference type="EMBL" id="UJF35516.1"/>
    </source>
</evidence>
<name>A0ABY3SNI9_9BACL</name>
<dbReference type="PROSITE" id="PS51257">
    <property type="entry name" value="PROKAR_LIPOPROTEIN"/>
    <property type="match status" value="1"/>
</dbReference>
<organism evidence="1 2">
    <name type="scientific">Paenibacillus hexagrammi</name>
    <dbReference type="NCBI Taxonomy" id="2908839"/>
    <lineage>
        <taxon>Bacteria</taxon>
        <taxon>Bacillati</taxon>
        <taxon>Bacillota</taxon>
        <taxon>Bacilli</taxon>
        <taxon>Bacillales</taxon>
        <taxon>Paenibacillaceae</taxon>
        <taxon>Paenibacillus</taxon>
    </lineage>
</organism>
<proteinExistence type="predicted"/>
<sequence>MGAFIFKRIVLTTLFLSILTGCNKTIKSNEGMFNVGIDQIEDVKINQPFEIHGYLRNNTSQSIEISFGAGLFTYKIFDEYGNVVPVSDQMLVVNDIGYDTSLGAGEVYRNNGEKQRSKEFYQFTIKKPGHYKVKAVAEFSVKDEEGNKNQKLTSKMYDFTVK</sequence>
<reference evidence="1 2" key="1">
    <citation type="journal article" date="2024" name="Int. J. Syst. Evol. Microbiol.">
        <title>Paenibacillus hexagrammi sp. nov., a novel bacterium isolated from the gut content of Hexagrammos agrammus.</title>
        <authorList>
            <person name="Jung H.K."/>
            <person name="Kim D.G."/>
            <person name="Zin H."/>
            <person name="Park J."/>
            <person name="Jung H."/>
            <person name="Kim Y.O."/>
            <person name="Kong H.J."/>
            <person name="Kim J.W."/>
            <person name="Kim Y.S."/>
        </authorList>
    </citation>
    <scope>NUCLEOTIDE SEQUENCE [LARGE SCALE GENOMIC DNA]</scope>
    <source>
        <strain evidence="1 2">YPD9-1</strain>
    </source>
</reference>
<evidence type="ECO:0000313" key="2">
    <source>
        <dbReference type="Proteomes" id="UP001649230"/>
    </source>
</evidence>
<gene>
    <name evidence="1" type="ORF">L0M14_10675</name>
</gene>
<dbReference type="EMBL" id="CP090978">
    <property type="protein sequence ID" value="UJF35516.1"/>
    <property type="molecule type" value="Genomic_DNA"/>
</dbReference>
<dbReference type="RefSeq" id="WP_235122079.1">
    <property type="nucleotide sequence ID" value="NZ_CP090978.1"/>
</dbReference>
<protein>
    <submittedName>
        <fullName evidence="1">Uncharacterized protein</fullName>
    </submittedName>
</protein>
<dbReference type="Proteomes" id="UP001649230">
    <property type="component" value="Chromosome"/>
</dbReference>
<keyword evidence="2" id="KW-1185">Reference proteome</keyword>
<accession>A0ABY3SNI9</accession>